<gene>
    <name evidence="1" type="ORF">FWILDA_LOCUS14982</name>
</gene>
<accession>A0A9W4T402</accession>
<evidence type="ECO:0000313" key="1">
    <source>
        <dbReference type="EMBL" id="CAI2191256.1"/>
    </source>
</evidence>
<organism evidence="1 2">
    <name type="scientific">Funneliformis geosporum</name>
    <dbReference type="NCBI Taxonomy" id="1117311"/>
    <lineage>
        <taxon>Eukaryota</taxon>
        <taxon>Fungi</taxon>
        <taxon>Fungi incertae sedis</taxon>
        <taxon>Mucoromycota</taxon>
        <taxon>Glomeromycotina</taxon>
        <taxon>Glomeromycetes</taxon>
        <taxon>Glomerales</taxon>
        <taxon>Glomeraceae</taxon>
        <taxon>Funneliformis</taxon>
    </lineage>
</organism>
<dbReference type="Proteomes" id="UP001153678">
    <property type="component" value="Unassembled WGS sequence"/>
</dbReference>
<protein>
    <submittedName>
        <fullName evidence="1">13164_t:CDS:1</fullName>
    </submittedName>
</protein>
<comment type="caution">
    <text evidence="1">The sequence shown here is derived from an EMBL/GenBank/DDBJ whole genome shotgun (WGS) entry which is preliminary data.</text>
</comment>
<evidence type="ECO:0000313" key="2">
    <source>
        <dbReference type="Proteomes" id="UP001153678"/>
    </source>
</evidence>
<dbReference type="AlphaFoldDB" id="A0A9W4T402"/>
<keyword evidence="2" id="KW-1185">Reference proteome</keyword>
<proteinExistence type="predicted"/>
<name>A0A9W4T402_9GLOM</name>
<sequence length="126" mass="14631">MDTYQHNELLSQGVKYIRKSKNSSVVKKDQQKVAEVNSSFDTTCRMRAQELIDNWKARLEAEVKDTNSNENLICGNNEQHTSLPNNNQTSHKRNNLVEEKNTNELIEFLQKRNLSLNADYFEVLSN</sequence>
<reference evidence="1" key="1">
    <citation type="submission" date="2022-08" db="EMBL/GenBank/DDBJ databases">
        <authorList>
            <person name="Kallberg Y."/>
            <person name="Tangrot J."/>
            <person name="Rosling A."/>
        </authorList>
    </citation>
    <scope>NUCLEOTIDE SEQUENCE</scope>
    <source>
        <strain evidence="1">Wild A</strain>
    </source>
</reference>
<dbReference type="EMBL" id="CAMKVN010007245">
    <property type="protein sequence ID" value="CAI2191256.1"/>
    <property type="molecule type" value="Genomic_DNA"/>
</dbReference>